<dbReference type="AlphaFoldDB" id="A0A0A8ZSP6"/>
<protein>
    <submittedName>
        <fullName evidence="1">Uncharacterized protein</fullName>
    </submittedName>
</protein>
<dbReference type="EMBL" id="GBRH01258105">
    <property type="protein sequence ID" value="JAD39790.1"/>
    <property type="molecule type" value="Transcribed_RNA"/>
</dbReference>
<reference evidence="1" key="2">
    <citation type="journal article" date="2015" name="Data Brief">
        <title>Shoot transcriptome of the giant reed, Arundo donax.</title>
        <authorList>
            <person name="Barrero R.A."/>
            <person name="Guerrero F.D."/>
            <person name="Moolhuijzen P."/>
            <person name="Goolsby J.A."/>
            <person name="Tidwell J."/>
            <person name="Bellgard S.E."/>
            <person name="Bellgard M.I."/>
        </authorList>
    </citation>
    <scope>NUCLEOTIDE SEQUENCE</scope>
    <source>
        <tissue evidence="1">Shoot tissue taken approximately 20 cm above the soil surface</tissue>
    </source>
</reference>
<proteinExistence type="predicted"/>
<name>A0A0A8ZSP6_ARUDO</name>
<evidence type="ECO:0000313" key="1">
    <source>
        <dbReference type="EMBL" id="JAD39790.1"/>
    </source>
</evidence>
<accession>A0A0A8ZSP6</accession>
<sequence length="23" mass="2635">MHFISSCIHVLWLQLCAFALSKS</sequence>
<organism evidence="1">
    <name type="scientific">Arundo donax</name>
    <name type="common">Giant reed</name>
    <name type="synonym">Donax arundinaceus</name>
    <dbReference type="NCBI Taxonomy" id="35708"/>
    <lineage>
        <taxon>Eukaryota</taxon>
        <taxon>Viridiplantae</taxon>
        <taxon>Streptophyta</taxon>
        <taxon>Embryophyta</taxon>
        <taxon>Tracheophyta</taxon>
        <taxon>Spermatophyta</taxon>
        <taxon>Magnoliopsida</taxon>
        <taxon>Liliopsida</taxon>
        <taxon>Poales</taxon>
        <taxon>Poaceae</taxon>
        <taxon>PACMAD clade</taxon>
        <taxon>Arundinoideae</taxon>
        <taxon>Arundineae</taxon>
        <taxon>Arundo</taxon>
    </lineage>
</organism>
<reference evidence="1" key="1">
    <citation type="submission" date="2014-09" db="EMBL/GenBank/DDBJ databases">
        <authorList>
            <person name="Magalhaes I.L.F."/>
            <person name="Oliveira U."/>
            <person name="Santos F.R."/>
            <person name="Vidigal T.H.D.A."/>
            <person name="Brescovit A.D."/>
            <person name="Santos A.J."/>
        </authorList>
    </citation>
    <scope>NUCLEOTIDE SEQUENCE</scope>
    <source>
        <tissue evidence="1">Shoot tissue taken approximately 20 cm above the soil surface</tissue>
    </source>
</reference>